<evidence type="ECO:0000259" key="1">
    <source>
        <dbReference type="Pfam" id="PF13439"/>
    </source>
</evidence>
<protein>
    <submittedName>
        <fullName evidence="2">Glycosyl transferase family 1</fullName>
    </submittedName>
</protein>
<gene>
    <name evidence="2" type="ORF">ENU12_02345</name>
</gene>
<feature type="domain" description="Glycosyltransferase subfamily 4-like N-terminal" evidence="1">
    <location>
        <begin position="46"/>
        <end position="179"/>
    </location>
</feature>
<accession>A0A7V4FHC0</accession>
<dbReference type="Pfam" id="PF13439">
    <property type="entry name" value="Glyco_transf_4"/>
    <property type="match status" value="1"/>
</dbReference>
<dbReference type="InterPro" id="IPR028098">
    <property type="entry name" value="Glyco_trans_4-like_N"/>
</dbReference>
<sequence>MNVLIIGYLHDKYDKRVFRTVNALSKRAKVMYQYFSKQPAKPYYEGNVHYYPLTKSSERNPLKKIKSRVDFDRSIVKLIKTAEYDILYMHAFPFSMPLAAFKWAKKRNKVVVYDLHELHPEDMFENLPAPLRYLKRFIFWNVFRKQIELCDKIICVSQDTETTIFEKIGLRKPSLVVPNYASLKLSSPSKNKEICIVGKTPRGLSQAHIKLLSRLNEAGFLIKVIGYTPNFPDDLKYISLEALPYERMMEEISKSAFSFISYDPPSGKSSKNYMFALPNKFFDSISAGTPVIVRDSFVTMSKLVKELGIGVVIEPEDVDKSVEDILRAYENYEILFENVVKYQDMFVWDEVKEKEFVEFVIG</sequence>
<name>A0A7V4FHC0_FERPE</name>
<dbReference type="AlphaFoldDB" id="A0A7V4FHC0"/>
<dbReference type="SUPFAM" id="SSF53756">
    <property type="entry name" value="UDP-Glycosyltransferase/glycogen phosphorylase"/>
    <property type="match status" value="1"/>
</dbReference>
<keyword evidence="2" id="KW-0808">Transferase</keyword>
<dbReference type="GO" id="GO:0016740">
    <property type="term" value="F:transferase activity"/>
    <property type="evidence" value="ECO:0007669"/>
    <property type="project" value="UniProtKB-KW"/>
</dbReference>
<reference evidence="2" key="1">
    <citation type="journal article" date="2020" name="mSystems">
        <title>Genome- and Community-Level Interaction Insights into Carbon Utilization and Element Cycling Functions of Hydrothermarchaeota in Hydrothermal Sediment.</title>
        <authorList>
            <person name="Zhou Z."/>
            <person name="Liu Y."/>
            <person name="Xu W."/>
            <person name="Pan J."/>
            <person name="Luo Z.H."/>
            <person name="Li M."/>
        </authorList>
    </citation>
    <scope>NUCLEOTIDE SEQUENCE [LARGE SCALE GENOMIC DNA]</scope>
    <source>
        <strain evidence="2">SpSt-640</strain>
    </source>
</reference>
<proteinExistence type="predicted"/>
<dbReference type="Gene3D" id="3.40.50.2000">
    <property type="entry name" value="Glycogen Phosphorylase B"/>
    <property type="match status" value="1"/>
</dbReference>
<dbReference type="EMBL" id="DTBH01000054">
    <property type="protein sequence ID" value="HGQ76767.1"/>
    <property type="molecule type" value="Genomic_DNA"/>
</dbReference>
<comment type="caution">
    <text evidence="2">The sequence shown here is derived from an EMBL/GenBank/DDBJ whole genome shotgun (WGS) entry which is preliminary data.</text>
</comment>
<evidence type="ECO:0000313" key="2">
    <source>
        <dbReference type="EMBL" id="HGQ76767.1"/>
    </source>
</evidence>
<organism evidence="2">
    <name type="scientific">Fervidobacterium pennivorans</name>
    <dbReference type="NCBI Taxonomy" id="93466"/>
    <lineage>
        <taxon>Bacteria</taxon>
        <taxon>Thermotogati</taxon>
        <taxon>Thermotogota</taxon>
        <taxon>Thermotogae</taxon>
        <taxon>Thermotogales</taxon>
        <taxon>Fervidobacteriaceae</taxon>
        <taxon>Fervidobacterium</taxon>
    </lineage>
</organism>